<dbReference type="GO" id="GO:0003964">
    <property type="term" value="F:RNA-directed DNA polymerase activity"/>
    <property type="evidence" value="ECO:0007669"/>
    <property type="project" value="UniProtKB-EC"/>
</dbReference>
<protein>
    <recommendedName>
        <fullName evidence="1">RNA-directed DNA polymerase</fullName>
        <ecNumber evidence="1">2.7.7.49</ecNumber>
    </recommendedName>
</protein>
<proteinExistence type="predicted"/>
<dbReference type="InterPro" id="IPR012337">
    <property type="entry name" value="RNaseH-like_sf"/>
</dbReference>
<dbReference type="PANTHER" id="PTHR37984">
    <property type="entry name" value="PROTEIN CBG26694"/>
    <property type="match status" value="1"/>
</dbReference>
<gene>
    <name evidence="3" type="ORF">AVEN_54079_1</name>
</gene>
<evidence type="ECO:0000256" key="1">
    <source>
        <dbReference type="ARBA" id="ARBA00012493"/>
    </source>
</evidence>
<dbReference type="OrthoDB" id="1001372at2759"/>
<dbReference type="InterPro" id="IPR050951">
    <property type="entry name" value="Retrovirus_Pol_polyprotein"/>
</dbReference>
<evidence type="ECO:0000259" key="2">
    <source>
        <dbReference type="PROSITE" id="PS50994"/>
    </source>
</evidence>
<sequence>MHGLSHPGIRATQKLIKQRFVWSSINKHATLWTRSCVYCQKSKIHRHTSSPLQRFNLLDNRFDHMHVDLVDPLPPPDGFLYLLACIDRYTHWPEAISIEYVTAQTVAKCLVTHLISRFGVPSVITSEQGRQFISRLFPTLSSMFGIAKIRTTPYHAMENGMRTAVKEEIQSSCSEMVYGTSLRISGQFFEPSLKPIPESTFLEHLRNTIEKLTLVQEAHHPVQIKHVLSVLH</sequence>
<dbReference type="AlphaFoldDB" id="A0A4Y2IDX1"/>
<comment type="caution">
    <text evidence="3">The sequence shown here is derived from an EMBL/GenBank/DDBJ whole genome shotgun (WGS) entry which is preliminary data.</text>
</comment>
<feature type="domain" description="Integrase catalytic" evidence="2">
    <location>
        <begin position="47"/>
        <end position="229"/>
    </location>
</feature>
<keyword evidence="4" id="KW-1185">Reference proteome</keyword>
<evidence type="ECO:0000313" key="4">
    <source>
        <dbReference type="Proteomes" id="UP000499080"/>
    </source>
</evidence>
<dbReference type="Gene3D" id="1.10.340.70">
    <property type="match status" value="1"/>
</dbReference>
<dbReference type="InterPro" id="IPR041588">
    <property type="entry name" value="Integrase_H2C2"/>
</dbReference>
<accession>A0A4Y2IDX1</accession>
<dbReference type="Gene3D" id="3.30.420.10">
    <property type="entry name" value="Ribonuclease H-like superfamily/Ribonuclease H"/>
    <property type="match status" value="1"/>
</dbReference>
<dbReference type="Pfam" id="PF17921">
    <property type="entry name" value="Integrase_H2C2"/>
    <property type="match status" value="1"/>
</dbReference>
<dbReference type="Pfam" id="PF00665">
    <property type="entry name" value="rve"/>
    <property type="match status" value="1"/>
</dbReference>
<dbReference type="GO" id="GO:0015074">
    <property type="term" value="P:DNA integration"/>
    <property type="evidence" value="ECO:0007669"/>
    <property type="project" value="InterPro"/>
</dbReference>
<dbReference type="GO" id="GO:0003676">
    <property type="term" value="F:nucleic acid binding"/>
    <property type="evidence" value="ECO:0007669"/>
    <property type="project" value="InterPro"/>
</dbReference>
<organism evidence="3 4">
    <name type="scientific">Araneus ventricosus</name>
    <name type="common">Orbweaver spider</name>
    <name type="synonym">Epeira ventricosa</name>
    <dbReference type="NCBI Taxonomy" id="182803"/>
    <lineage>
        <taxon>Eukaryota</taxon>
        <taxon>Metazoa</taxon>
        <taxon>Ecdysozoa</taxon>
        <taxon>Arthropoda</taxon>
        <taxon>Chelicerata</taxon>
        <taxon>Arachnida</taxon>
        <taxon>Araneae</taxon>
        <taxon>Araneomorphae</taxon>
        <taxon>Entelegynae</taxon>
        <taxon>Araneoidea</taxon>
        <taxon>Araneidae</taxon>
        <taxon>Araneus</taxon>
    </lineage>
</organism>
<dbReference type="Proteomes" id="UP000499080">
    <property type="component" value="Unassembled WGS sequence"/>
</dbReference>
<dbReference type="InterPro" id="IPR036397">
    <property type="entry name" value="RNaseH_sf"/>
</dbReference>
<dbReference type="PROSITE" id="PS50994">
    <property type="entry name" value="INTEGRASE"/>
    <property type="match status" value="1"/>
</dbReference>
<dbReference type="EC" id="2.7.7.49" evidence="1"/>
<name>A0A4Y2IDX1_ARAVE</name>
<dbReference type="SUPFAM" id="SSF53098">
    <property type="entry name" value="Ribonuclease H-like"/>
    <property type="match status" value="1"/>
</dbReference>
<dbReference type="EMBL" id="BGPR01002560">
    <property type="protein sequence ID" value="GBM75479.1"/>
    <property type="molecule type" value="Genomic_DNA"/>
</dbReference>
<dbReference type="PANTHER" id="PTHR37984:SF15">
    <property type="entry name" value="INTEGRASE CATALYTIC DOMAIN-CONTAINING PROTEIN"/>
    <property type="match status" value="1"/>
</dbReference>
<evidence type="ECO:0000313" key="3">
    <source>
        <dbReference type="EMBL" id="GBM75479.1"/>
    </source>
</evidence>
<dbReference type="InterPro" id="IPR001584">
    <property type="entry name" value="Integrase_cat-core"/>
</dbReference>
<reference evidence="3 4" key="1">
    <citation type="journal article" date="2019" name="Sci. Rep.">
        <title>Orb-weaving spider Araneus ventricosus genome elucidates the spidroin gene catalogue.</title>
        <authorList>
            <person name="Kono N."/>
            <person name="Nakamura H."/>
            <person name="Ohtoshi R."/>
            <person name="Moran D.A.P."/>
            <person name="Shinohara A."/>
            <person name="Yoshida Y."/>
            <person name="Fujiwara M."/>
            <person name="Mori M."/>
            <person name="Tomita M."/>
            <person name="Arakawa K."/>
        </authorList>
    </citation>
    <scope>NUCLEOTIDE SEQUENCE [LARGE SCALE GENOMIC DNA]</scope>
</reference>